<accession>A0A5C5FLB7</accession>
<protein>
    <submittedName>
        <fullName evidence="1">Uncharacterized protein</fullName>
    </submittedName>
</protein>
<comment type="caution">
    <text evidence="1">The sequence shown here is derived from an EMBL/GenBank/DDBJ whole genome shotgun (WGS) entry which is preliminary data.</text>
</comment>
<name>A0A5C5FLB7_9BASI</name>
<evidence type="ECO:0000313" key="1">
    <source>
        <dbReference type="EMBL" id="TNY17653.1"/>
    </source>
</evidence>
<keyword evidence="2" id="KW-1185">Reference proteome</keyword>
<proteinExistence type="predicted"/>
<sequence>MPSASLLHPLQQHVPPHLDLQPLALNYVWEQLQSLRTVVAHHPWFRDSSLPAAVARLVHTVWSELGYPQVWSSLEVVDKGSTPIRTCQWSILYSIVELKTGIEGGTVTGPKTVEPFYLYLTGIIARGLHQAAQLAASERAELEVEGGASALPSLPFCLFCSAVEALRQQGTMLPHLLQGAAAREVTRLERSITRSEWEDLAVSKAGTTPALSVQQFLLRELLSLVKALRDETVSYPGQLEARVDAILGLIQERKSESHVLRDGGLSLVAHSLGGGVGARRLVTDRRARRCGVEPADLQRRWA</sequence>
<evidence type="ECO:0000313" key="2">
    <source>
        <dbReference type="Proteomes" id="UP000311382"/>
    </source>
</evidence>
<reference evidence="1 2" key="1">
    <citation type="submission" date="2019-03" db="EMBL/GenBank/DDBJ databases">
        <title>Rhodosporidium diobovatum UCD-FST 08-225 genome sequencing, assembly, and annotation.</title>
        <authorList>
            <person name="Fakankun I.U."/>
            <person name="Fristensky B."/>
            <person name="Levin D.B."/>
        </authorList>
    </citation>
    <scope>NUCLEOTIDE SEQUENCE [LARGE SCALE GENOMIC DNA]</scope>
    <source>
        <strain evidence="1 2">UCD-FST 08-225</strain>
    </source>
</reference>
<dbReference type="AlphaFoldDB" id="A0A5C5FLB7"/>
<gene>
    <name evidence="1" type="ORF">DMC30DRAFT_449547</name>
</gene>
<organism evidence="1 2">
    <name type="scientific">Rhodotorula diobovata</name>
    <dbReference type="NCBI Taxonomy" id="5288"/>
    <lineage>
        <taxon>Eukaryota</taxon>
        <taxon>Fungi</taxon>
        <taxon>Dikarya</taxon>
        <taxon>Basidiomycota</taxon>
        <taxon>Pucciniomycotina</taxon>
        <taxon>Microbotryomycetes</taxon>
        <taxon>Sporidiobolales</taxon>
        <taxon>Sporidiobolaceae</taxon>
        <taxon>Rhodotorula</taxon>
    </lineage>
</organism>
<dbReference type="Proteomes" id="UP000311382">
    <property type="component" value="Unassembled WGS sequence"/>
</dbReference>
<dbReference type="EMBL" id="SOZI01000185">
    <property type="protein sequence ID" value="TNY17653.1"/>
    <property type="molecule type" value="Genomic_DNA"/>
</dbReference>